<dbReference type="EMBL" id="CM004391">
    <property type="protein sequence ID" value="OAY49507.1"/>
    <property type="molecule type" value="Genomic_DNA"/>
</dbReference>
<evidence type="ECO:0000313" key="1">
    <source>
        <dbReference type="EMBL" id="OAY49507.1"/>
    </source>
</evidence>
<evidence type="ECO:0000313" key="2">
    <source>
        <dbReference type="Proteomes" id="UP000091857"/>
    </source>
</evidence>
<sequence>MARSFSDAKFLSAFITKAINGRGLSASAPAAPQGGVRSLPKGGASAVKKIAEEKIASAQKVAWIPDPNTGCYRPENVTEEIDAAESRAMLLKKH</sequence>
<accession>A0A2C9VTU1</accession>
<proteinExistence type="predicted"/>
<gene>
    <name evidence="1" type="ORF">MANES_05G061400v8</name>
</gene>
<name>A0A2C9VTU1_MANES</name>
<evidence type="ECO:0008006" key="3">
    <source>
        <dbReference type="Google" id="ProtNLM"/>
    </source>
</evidence>
<keyword evidence="2" id="KW-1185">Reference proteome</keyword>
<dbReference type="Gramene" id="Manes.05G061400.1.v8.1">
    <property type="protein sequence ID" value="Manes.05G061400.1.v8.1.CDS.1"/>
    <property type="gene ID" value="Manes.05G061400.v8.1"/>
</dbReference>
<comment type="caution">
    <text evidence="1">The sequence shown here is derived from an EMBL/GenBank/DDBJ whole genome shotgun (WGS) entry which is preliminary data.</text>
</comment>
<organism evidence="1 2">
    <name type="scientific">Manihot esculenta</name>
    <name type="common">Cassava</name>
    <name type="synonym">Jatropha manihot</name>
    <dbReference type="NCBI Taxonomy" id="3983"/>
    <lineage>
        <taxon>Eukaryota</taxon>
        <taxon>Viridiplantae</taxon>
        <taxon>Streptophyta</taxon>
        <taxon>Embryophyta</taxon>
        <taxon>Tracheophyta</taxon>
        <taxon>Spermatophyta</taxon>
        <taxon>Magnoliopsida</taxon>
        <taxon>eudicotyledons</taxon>
        <taxon>Gunneridae</taxon>
        <taxon>Pentapetalae</taxon>
        <taxon>rosids</taxon>
        <taxon>fabids</taxon>
        <taxon>Malpighiales</taxon>
        <taxon>Euphorbiaceae</taxon>
        <taxon>Crotonoideae</taxon>
        <taxon>Manihoteae</taxon>
        <taxon>Manihot</taxon>
    </lineage>
</organism>
<dbReference type="OrthoDB" id="1936089at2759"/>
<dbReference type="GO" id="GO:0006950">
    <property type="term" value="P:response to stress"/>
    <property type="evidence" value="ECO:0000318"/>
    <property type="project" value="GO_Central"/>
</dbReference>
<protein>
    <recommendedName>
        <fullName evidence="3">Indole-3-acetic acid-induced protein ARG2</fullName>
    </recommendedName>
</protein>
<dbReference type="PANTHER" id="PTHR33509">
    <property type="entry name" value="LATE EMBRYOGENIS ABUNDANT PROTEIN 2-RELATED"/>
    <property type="match status" value="1"/>
</dbReference>
<dbReference type="OMA" id="ASETIYW"/>
<reference evidence="2" key="1">
    <citation type="journal article" date="2016" name="Nat. Biotechnol.">
        <title>Sequencing wild and cultivated cassava and related species reveals extensive interspecific hybridization and genetic diversity.</title>
        <authorList>
            <person name="Bredeson J.V."/>
            <person name="Lyons J.B."/>
            <person name="Prochnik S.E."/>
            <person name="Wu G.A."/>
            <person name="Ha C.M."/>
            <person name="Edsinger-Gonzales E."/>
            <person name="Grimwood J."/>
            <person name="Schmutz J."/>
            <person name="Rabbi I.Y."/>
            <person name="Egesi C."/>
            <person name="Nauluvula P."/>
            <person name="Lebot V."/>
            <person name="Ndunguru J."/>
            <person name="Mkamilo G."/>
            <person name="Bart R.S."/>
            <person name="Setter T.L."/>
            <person name="Gleadow R.M."/>
            <person name="Kulakow P."/>
            <person name="Ferguson M.E."/>
            <person name="Rounsley S."/>
            <person name="Rokhsar D.S."/>
        </authorList>
    </citation>
    <scope>NUCLEOTIDE SEQUENCE [LARGE SCALE GENOMIC DNA]</scope>
    <source>
        <strain evidence="2">cv. AM560-2</strain>
    </source>
</reference>
<dbReference type="Pfam" id="PF03242">
    <property type="entry name" value="LEA_3a"/>
    <property type="match status" value="1"/>
</dbReference>
<dbReference type="Proteomes" id="UP000091857">
    <property type="component" value="Chromosome 5"/>
</dbReference>
<dbReference type="AlphaFoldDB" id="A0A2C9VTU1"/>
<dbReference type="InterPro" id="IPR004926">
    <property type="entry name" value="LEA_3a"/>
</dbReference>
<dbReference type="PANTHER" id="PTHR33509:SF5">
    <property type="entry name" value="PROTEIN SENESCENCE-ASSOCIATED GENE 21, MITOCHONDRIAL"/>
    <property type="match status" value="1"/>
</dbReference>